<evidence type="ECO:0000256" key="2">
    <source>
        <dbReference type="ARBA" id="ARBA00022801"/>
    </source>
</evidence>
<dbReference type="HOGENOM" id="CLU_063034_0_0_5"/>
<dbReference type="Pfam" id="PF00149">
    <property type="entry name" value="Metallophos"/>
    <property type="match status" value="1"/>
</dbReference>
<evidence type="ECO:0000256" key="3">
    <source>
        <dbReference type="ARBA" id="ARBA00023004"/>
    </source>
</evidence>
<dbReference type="SUPFAM" id="SSF56300">
    <property type="entry name" value="Metallo-dependent phosphatases"/>
    <property type="match status" value="1"/>
</dbReference>
<dbReference type="PANTHER" id="PTHR42988:SF2">
    <property type="entry name" value="CYCLIC NUCLEOTIDE PHOSPHODIESTERASE CBUA0032-RELATED"/>
    <property type="match status" value="1"/>
</dbReference>
<reference evidence="6 7" key="1">
    <citation type="submission" date="2011-05" db="EMBL/GenBank/DDBJ databases">
        <title>Complete sequence of chromosome 1 of Sphingobium chlorophenolicum L-1.</title>
        <authorList>
            <consortium name="US DOE Joint Genome Institute"/>
            <person name="Lucas S."/>
            <person name="Han J."/>
            <person name="Lapidus A."/>
            <person name="Cheng J.-F."/>
            <person name="Goodwin L."/>
            <person name="Pitluck S."/>
            <person name="Peters L."/>
            <person name="Daligault H."/>
            <person name="Han C."/>
            <person name="Tapia R."/>
            <person name="Land M."/>
            <person name="Hauser L."/>
            <person name="Kyrpides N."/>
            <person name="Ivanova N."/>
            <person name="Pagani I."/>
            <person name="Turner P."/>
            <person name="Copley S."/>
            <person name="Woyke T."/>
        </authorList>
    </citation>
    <scope>NUCLEOTIDE SEQUENCE [LARGE SCALE GENOMIC DNA]</scope>
    <source>
        <strain evidence="6 7">L-1</strain>
    </source>
</reference>
<accession>F6EYK5</accession>
<protein>
    <submittedName>
        <fullName evidence="6">Metallophosphoesterase</fullName>
    </submittedName>
</protein>
<dbReference type="KEGG" id="sch:Sphch_1519"/>
<keyword evidence="7" id="KW-1185">Reference proteome</keyword>
<proteinExistence type="inferred from homology"/>
<dbReference type="AlphaFoldDB" id="F6EYK5"/>
<dbReference type="InterPro" id="IPR029052">
    <property type="entry name" value="Metallo-depent_PP-like"/>
</dbReference>
<name>F6EYK5_SPHCR</name>
<evidence type="ECO:0000256" key="1">
    <source>
        <dbReference type="ARBA" id="ARBA00022723"/>
    </source>
</evidence>
<evidence type="ECO:0000313" key="7">
    <source>
        <dbReference type="Proteomes" id="UP000007150"/>
    </source>
</evidence>
<dbReference type="EMBL" id="CP002798">
    <property type="protein sequence ID" value="AEG49207.1"/>
    <property type="molecule type" value="Genomic_DNA"/>
</dbReference>
<dbReference type="Gene3D" id="3.60.21.10">
    <property type="match status" value="1"/>
</dbReference>
<sequence>MARIAHLSDMHFGAHDPKIAAAAEAWLQQRQPDLVVISGDFTQRARRDQFRQASAWVNRLRAAGMKLLVVPGNHDVPLYDLARRFGAPLRRYKRAISNDLCPFFENDEVAILGLNTARSLTIKGGRLNHDQMRMLRDRFARVAPGKTRILVTHHPLFAMPIGKGGELSEAVGRHEDAVRAAASAGIHVALAGHFHRTYAEAAEKMVAHAGGALVIQAGTATSTRLRNAEPQSFNWLHVHRHDEIELQVVVWDGASFQRGHHVAYFRQGGGWIGQDMVDPVALPGIEVAEAVKGGLRSSPLPQAFKRGT</sequence>
<dbReference type="GO" id="GO:0046872">
    <property type="term" value="F:metal ion binding"/>
    <property type="evidence" value="ECO:0007669"/>
    <property type="project" value="UniProtKB-KW"/>
</dbReference>
<organism evidence="6 7">
    <name type="scientific">Sphingobium chlorophenolicum L-1</name>
    <dbReference type="NCBI Taxonomy" id="690566"/>
    <lineage>
        <taxon>Bacteria</taxon>
        <taxon>Pseudomonadati</taxon>
        <taxon>Pseudomonadota</taxon>
        <taxon>Alphaproteobacteria</taxon>
        <taxon>Sphingomonadales</taxon>
        <taxon>Sphingomonadaceae</taxon>
        <taxon>Sphingobium</taxon>
    </lineage>
</organism>
<dbReference type="STRING" id="690566.Sphch_1519"/>
<keyword evidence="2" id="KW-0378">Hydrolase</keyword>
<evidence type="ECO:0000259" key="5">
    <source>
        <dbReference type="Pfam" id="PF00149"/>
    </source>
</evidence>
<dbReference type="RefSeq" id="WP_013847467.1">
    <property type="nucleotide sequence ID" value="NC_015593.1"/>
</dbReference>
<dbReference type="InterPro" id="IPR004843">
    <property type="entry name" value="Calcineurin-like_PHP"/>
</dbReference>
<dbReference type="PANTHER" id="PTHR42988">
    <property type="entry name" value="PHOSPHOHYDROLASE"/>
    <property type="match status" value="1"/>
</dbReference>
<dbReference type="InterPro" id="IPR050884">
    <property type="entry name" value="CNP_phosphodiesterase-III"/>
</dbReference>
<gene>
    <name evidence="6" type="ORF">Sphch_1519</name>
</gene>
<keyword evidence="1" id="KW-0479">Metal-binding</keyword>
<dbReference type="GO" id="GO:0016787">
    <property type="term" value="F:hydrolase activity"/>
    <property type="evidence" value="ECO:0007669"/>
    <property type="project" value="UniProtKB-KW"/>
</dbReference>
<dbReference type="Proteomes" id="UP000007150">
    <property type="component" value="Chromosome 1"/>
</dbReference>
<evidence type="ECO:0000313" key="6">
    <source>
        <dbReference type="EMBL" id="AEG49207.1"/>
    </source>
</evidence>
<feature type="domain" description="Calcineurin-like phosphoesterase" evidence="5">
    <location>
        <begin position="3"/>
        <end position="196"/>
    </location>
</feature>
<evidence type="ECO:0000256" key="4">
    <source>
        <dbReference type="ARBA" id="ARBA00025742"/>
    </source>
</evidence>
<comment type="similarity">
    <text evidence="4">Belongs to the cyclic nucleotide phosphodiesterase class-III family.</text>
</comment>
<keyword evidence="3" id="KW-0408">Iron</keyword>